<protein>
    <recommendedName>
        <fullName evidence="5">GPI anchored protein</fullName>
    </recommendedName>
</protein>
<dbReference type="EMBL" id="ONZQ02000001">
    <property type="protein sequence ID" value="SPN97427.1"/>
    <property type="molecule type" value="Genomic_DNA"/>
</dbReference>
<gene>
    <name evidence="3" type="ORF">DNG_00941</name>
</gene>
<dbReference type="PANTHER" id="PTHR39599">
    <property type="entry name" value="GPI-ANCHORED PROTEIN (EUROFUNG)-RELATED-RELATED"/>
    <property type="match status" value="1"/>
</dbReference>
<keyword evidence="2" id="KW-0732">Signal</keyword>
<sequence length="420" mass="42702">MNLDVFTKMLALPPTLLLLVASQLAAAQAQAPPAGAPQVPTAIRKMPPDGSAKFFPEYVAFGPALSYEEARIYPREGARRDGGGPGFNLHEEEDEEGRSAFRRAAEVLGVLRKRESCPPTMSGCGDVGYPNKCCFEEEECVEVDNPAVGNVACCPQGVDCGGGVGSCPPTAVTCPESLGGGCCIAGYICKGSGCVRESSSTSVPAGGGATTITTTSTNWADGNPSTVVVTIVTTLTNDGPTTTSTTVITKSESTTSSKTTGPAAPFRPTNDNGGDAPSPTGSFCPTGFYACLARAGGGCCQTGRDCKTTSCAPTPMTTFVRNGVTVAVPVADVPQETGTATCAGGWFLCKEDDDAGDQAGCCPSGYACGRESCTIVTPTETAEVQKLRPGEDSGAASGVRRGGILGMLVCLGVAASVHLL</sequence>
<comment type="caution">
    <text evidence="3">The sequence shown here is derived from an EMBL/GenBank/DDBJ whole genome shotgun (WGS) entry which is preliminary data.</text>
</comment>
<keyword evidence="4" id="KW-1185">Reference proteome</keyword>
<dbReference type="Proteomes" id="UP001187682">
    <property type="component" value="Unassembled WGS sequence"/>
</dbReference>
<reference evidence="3" key="1">
    <citation type="submission" date="2018-03" db="EMBL/GenBank/DDBJ databases">
        <authorList>
            <person name="Guldener U."/>
        </authorList>
    </citation>
    <scope>NUCLEOTIDE SEQUENCE</scope>
</reference>
<dbReference type="AlphaFoldDB" id="A0AAE8MPM2"/>
<evidence type="ECO:0000313" key="4">
    <source>
        <dbReference type="Proteomes" id="UP001187682"/>
    </source>
</evidence>
<evidence type="ECO:0008006" key="5">
    <source>
        <dbReference type="Google" id="ProtNLM"/>
    </source>
</evidence>
<feature type="compositionally biased region" description="Low complexity" evidence="1">
    <location>
        <begin position="243"/>
        <end position="260"/>
    </location>
</feature>
<organism evidence="3 4">
    <name type="scientific">Cephalotrichum gorgonifer</name>
    <dbReference type="NCBI Taxonomy" id="2041049"/>
    <lineage>
        <taxon>Eukaryota</taxon>
        <taxon>Fungi</taxon>
        <taxon>Dikarya</taxon>
        <taxon>Ascomycota</taxon>
        <taxon>Pezizomycotina</taxon>
        <taxon>Sordariomycetes</taxon>
        <taxon>Hypocreomycetidae</taxon>
        <taxon>Microascales</taxon>
        <taxon>Microascaceae</taxon>
        <taxon>Cephalotrichum</taxon>
    </lineage>
</organism>
<accession>A0AAE8MPM2</accession>
<dbReference type="PANTHER" id="PTHR39599:SF2">
    <property type="entry name" value="ANCHORED PROTEIN, PUTATIVE (AFU_ORTHOLOGUE AFUA_1G09650)-RELATED"/>
    <property type="match status" value="1"/>
</dbReference>
<feature type="region of interest" description="Disordered" evidence="1">
    <location>
        <begin position="243"/>
        <end position="277"/>
    </location>
</feature>
<evidence type="ECO:0000256" key="2">
    <source>
        <dbReference type="SAM" id="SignalP"/>
    </source>
</evidence>
<evidence type="ECO:0000256" key="1">
    <source>
        <dbReference type="SAM" id="MobiDB-lite"/>
    </source>
</evidence>
<proteinExistence type="predicted"/>
<feature type="signal peptide" evidence="2">
    <location>
        <begin position="1"/>
        <end position="29"/>
    </location>
</feature>
<feature type="chain" id="PRO_5042200924" description="GPI anchored protein" evidence="2">
    <location>
        <begin position="30"/>
        <end position="420"/>
    </location>
</feature>
<name>A0AAE8MPM2_9PEZI</name>
<evidence type="ECO:0000313" key="3">
    <source>
        <dbReference type="EMBL" id="SPN97427.1"/>
    </source>
</evidence>